<dbReference type="STRING" id="1237149.C900_04757"/>
<reference evidence="3 4" key="1">
    <citation type="submission" date="2012-12" db="EMBL/GenBank/DDBJ databases">
        <title>Genome assembly of Fulvivirga imtechensis AK7.</title>
        <authorList>
            <person name="Nupur N."/>
            <person name="Khatri I."/>
            <person name="Kumar R."/>
            <person name="Subramanian S."/>
            <person name="Pinnaka A."/>
        </authorList>
    </citation>
    <scope>NUCLEOTIDE SEQUENCE [LARGE SCALE GENOMIC DNA]</scope>
    <source>
        <strain evidence="3 4">AK7</strain>
    </source>
</reference>
<name>L8JW53_9BACT</name>
<dbReference type="Proteomes" id="UP000011135">
    <property type="component" value="Unassembled WGS sequence"/>
</dbReference>
<accession>L8JW53</accession>
<dbReference type="GO" id="GO:0006631">
    <property type="term" value="P:fatty acid metabolic process"/>
    <property type="evidence" value="ECO:0007669"/>
    <property type="project" value="TreeGrafter"/>
</dbReference>
<dbReference type="InterPro" id="IPR042099">
    <property type="entry name" value="ANL_N_sf"/>
</dbReference>
<dbReference type="GO" id="GO:0031956">
    <property type="term" value="F:medium-chain fatty acid-CoA ligase activity"/>
    <property type="evidence" value="ECO:0007669"/>
    <property type="project" value="TreeGrafter"/>
</dbReference>
<dbReference type="OrthoDB" id="8870348at2"/>
<dbReference type="Gene3D" id="3.30.300.30">
    <property type="match status" value="1"/>
</dbReference>
<dbReference type="RefSeq" id="WP_009578130.1">
    <property type="nucleotide sequence ID" value="NZ_AMZN01000007.1"/>
</dbReference>
<keyword evidence="3" id="KW-0436">Ligase</keyword>
<dbReference type="PATRIC" id="fig|1237149.3.peg.679"/>
<dbReference type="SUPFAM" id="SSF56801">
    <property type="entry name" value="Acetyl-CoA synthetase-like"/>
    <property type="match status" value="1"/>
</dbReference>
<dbReference type="PANTHER" id="PTHR43201:SF8">
    <property type="entry name" value="ACYL-COA SYNTHETASE FAMILY MEMBER 3"/>
    <property type="match status" value="1"/>
</dbReference>
<evidence type="ECO:0000256" key="1">
    <source>
        <dbReference type="ARBA" id="ARBA00006432"/>
    </source>
</evidence>
<evidence type="ECO:0000259" key="2">
    <source>
        <dbReference type="Pfam" id="PF00501"/>
    </source>
</evidence>
<feature type="domain" description="AMP-dependent synthetase/ligase" evidence="2">
    <location>
        <begin position="45"/>
        <end position="199"/>
    </location>
</feature>
<dbReference type="EMBL" id="AMZN01000007">
    <property type="protein sequence ID" value="ELR73246.1"/>
    <property type="molecule type" value="Genomic_DNA"/>
</dbReference>
<organism evidence="3 4">
    <name type="scientific">Fulvivirga imtechensis AK7</name>
    <dbReference type="NCBI Taxonomy" id="1237149"/>
    <lineage>
        <taxon>Bacteria</taxon>
        <taxon>Pseudomonadati</taxon>
        <taxon>Bacteroidota</taxon>
        <taxon>Cytophagia</taxon>
        <taxon>Cytophagales</taxon>
        <taxon>Fulvivirgaceae</taxon>
        <taxon>Fulvivirga</taxon>
    </lineage>
</organism>
<dbReference type="Pfam" id="PF00501">
    <property type="entry name" value="AMP-binding"/>
    <property type="match status" value="1"/>
</dbReference>
<sequence length="359" mass="40303">MDPHLYINGQRLTYSELNHFLPSSPFEKSAVSFIKEWRSGAPDFKMYTSGSTGVPKLIKIKRSQMEASAKFTIRALSLQPGQNALVCLDTKYIAGKMMLVRALLNQMNIILREPSANPMLNLGVQPDFAALVPLQLEEAAANSATCDILNKMAAIIVGGAPVNISLEERLRHIKPPVYATYGMTETVSHIALKRLNGEKRSNYYEAFDEVILDTDERGCLAVTSVLTDYQTIITNDRVFLHDAHHFEWLGRIDNVINSGGIKVQSERVERAIEQLFNKFKITNRFFVTGMPDNKLGQRVTIVIESVKPIGQARDLMSELQNMLDKFECPKGILYLPKFVETATGKVNRHLTTGQAMRVR</sequence>
<dbReference type="InterPro" id="IPR000873">
    <property type="entry name" value="AMP-dep_synth/lig_dom"/>
</dbReference>
<dbReference type="eggNOG" id="COG0318">
    <property type="taxonomic scope" value="Bacteria"/>
</dbReference>
<dbReference type="PANTHER" id="PTHR43201">
    <property type="entry name" value="ACYL-COA SYNTHETASE"/>
    <property type="match status" value="1"/>
</dbReference>
<dbReference type="InterPro" id="IPR045851">
    <property type="entry name" value="AMP-bd_C_sf"/>
</dbReference>
<dbReference type="Gene3D" id="3.40.50.12780">
    <property type="entry name" value="N-terminal domain of ligase-like"/>
    <property type="match status" value="1"/>
</dbReference>
<dbReference type="AlphaFoldDB" id="L8JW53"/>
<gene>
    <name evidence="3" type="ORF">C900_04757</name>
</gene>
<evidence type="ECO:0000313" key="4">
    <source>
        <dbReference type="Proteomes" id="UP000011135"/>
    </source>
</evidence>
<proteinExistence type="inferred from homology"/>
<comment type="caution">
    <text evidence="3">The sequence shown here is derived from an EMBL/GenBank/DDBJ whole genome shotgun (WGS) entry which is preliminary data.</text>
</comment>
<protein>
    <submittedName>
        <fullName evidence="3">O-succinylbenzoic acid--CoA ligase</fullName>
    </submittedName>
</protein>
<comment type="similarity">
    <text evidence="1">Belongs to the ATP-dependent AMP-binding enzyme family.</text>
</comment>
<keyword evidence="4" id="KW-1185">Reference proteome</keyword>
<evidence type="ECO:0000313" key="3">
    <source>
        <dbReference type="EMBL" id="ELR73246.1"/>
    </source>
</evidence>